<keyword evidence="1" id="KW-0812">Transmembrane</keyword>
<gene>
    <name evidence="3" type="ORF">CKO28_25760</name>
</gene>
<keyword evidence="1" id="KW-0472">Membrane</keyword>
<evidence type="ECO:0000313" key="4">
    <source>
        <dbReference type="Proteomes" id="UP001296873"/>
    </source>
</evidence>
<dbReference type="Pfam" id="PF00892">
    <property type="entry name" value="EamA"/>
    <property type="match status" value="1"/>
</dbReference>
<evidence type="ECO:0000256" key="1">
    <source>
        <dbReference type="SAM" id="Phobius"/>
    </source>
</evidence>
<comment type="caution">
    <text evidence="3">The sequence shown here is derived from an EMBL/GenBank/DDBJ whole genome shotgun (WGS) entry which is preliminary data.</text>
</comment>
<protein>
    <submittedName>
        <fullName evidence="3">EamA family transporter</fullName>
    </submittedName>
</protein>
<dbReference type="Proteomes" id="UP001296873">
    <property type="component" value="Unassembled WGS sequence"/>
</dbReference>
<dbReference type="PANTHER" id="PTHR22911">
    <property type="entry name" value="ACYL-MALONYL CONDENSING ENZYME-RELATED"/>
    <property type="match status" value="1"/>
</dbReference>
<dbReference type="InterPro" id="IPR000620">
    <property type="entry name" value="EamA_dom"/>
</dbReference>
<dbReference type="InterPro" id="IPR037185">
    <property type="entry name" value="EmrE-like"/>
</dbReference>
<feature type="transmembrane region" description="Helical" evidence="1">
    <location>
        <begin position="152"/>
        <end position="170"/>
    </location>
</feature>
<feature type="transmembrane region" description="Helical" evidence="1">
    <location>
        <begin position="272"/>
        <end position="291"/>
    </location>
</feature>
<dbReference type="EMBL" id="NRRL01000184">
    <property type="protein sequence ID" value="MBK1671411.1"/>
    <property type="molecule type" value="Genomic_DNA"/>
</dbReference>
<feature type="transmembrane region" description="Helical" evidence="1">
    <location>
        <begin position="7"/>
        <end position="26"/>
    </location>
</feature>
<feature type="transmembrane region" description="Helical" evidence="1">
    <location>
        <begin position="182"/>
        <end position="203"/>
    </location>
</feature>
<feature type="transmembrane region" description="Helical" evidence="1">
    <location>
        <begin position="70"/>
        <end position="88"/>
    </location>
</feature>
<evidence type="ECO:0000259" key="2">
    <source>
        <dbReference type="Pfam" id="PF00892"/>
    </source>
</evidence>
<evidence type="ECO:0000313" key="3">
    <source>
        <dbReference type="EMBL" id="MBK1671411.1"/>
    </source>
</evidence>
<sequence>MSKDRTTTLAVLLVLGTGSLWGVYWVPVRRLAEIALPGAWGTLLVVTAAALLLSPFGVRGRHRLSEASPLALVAIALGGAAFVLYSAGLVYGRVAIVILLFYLTPVWSTLIGRYYMGWTMSWLRVAAILVGLLGLVLVLGDDTGVPVPTTTGDWLGLASGVLWSVSSTSIRAQANAGPGETAFVFALGALGCAALLAPTLAPWPGLPPTDVWLETAIWVIASGGLWWGLSMAGLLWATARLEPARVGILLMGEVLVGVVSAALFAGERLGPVEALGGALVVSAALMEIWPVRRHRGRQSR</sequence>
<keyword evidence="4" id="KW-1185">Reference proteome</keyword>
<proteinExistence type="predicted"/>
<accession>A0ABS1DN27</accession>
<feature type="transmembrane region" description="Helical" evidence="1">
    <location>
        <begin position="38"/>
        <end position="58"/>
    </location>
</feature>
<reference evidence="3 4" key="1">
    <citation type="journal article" date="2020" name="Microorganisms">
        <title>Osmotic Adaptation and Compatible Solute Biosynthesis of Phototrophic Bacteria as Revealed from Genome Analyses.</title>
        <authorList>
            <person name="Imhoff J.F."/>
            <person name="Rahn T."/>
            <person name="Kunzel S."/>
            <person name="Keller A."/>
            <person name="Neulinger S.C."/>
        </authorList>
    </citation>
    <scope>NUCLEOTIDE SEQUENCE [LARGE SCALE GENOMIC DNA]</scope>
    <source>
        <strain evidence="3 4">DSM 9895</strain>
    </source>
</reference>
<dbReference type="SUPFAM" id="SSF103481">
    <property type="entry name" value="Multidrug resistance efflux transporter EmrE"/>
    <property type="match status" value="2"/>
</dbReference>
<organism evidence="3 4">
    <name type="scientific">Rhodovibrio sodomensis</name>
    <dbReference type="NCBI Taxonomy" id="1088"/>
    <lineage>
        <taxon>Bacteria</taxon>
        <taxon>Pseudomonadati</taxon>
        <taxon>Pseudomonadota</taxon>
        <taxon>Alphaproteobacteria</taxon>
        <taxon>Rhodospirillales</taxon>
        <taxon>Rhodovibrionaceae</taxon>
        <taxon>Rhodovibrio</taxon>
    </lineage>
</organism>
<dbReference type="RefSeq" id="WP_200344250.1">
    <property type="nucleotide sequence ID" value="NZ_NRRL01000184.1"/>
</dbReference>
<name>A0ABS1DN27_9PROT</name>
<feature type="transmembrane region" description="Helical" evidence="1">
    <location>
        <begin position="215"/>
        <end position="236"/>
    </location>
</feature>
<feature type="transmembrane region" description="Helical" evidence="1">
    <location>
        <begin position="122"/>
        <end position="140"/>
    </location>
</feature>
<feature type="transmembrane region" description="Helical" evidence="1">
    <location>
        <begin position="248"/>
        <end position="266"/>
    </location>
</feature>
<feature type="transmembrane region" description="Helical" evidence="1">
    <location>
        <begin position="94"/>
        <end position="115"/>
    </location>
</feature>
<keyword evidence="1" id="KW-1133">Transmembrane helix</keyword>
<feature type="domain" description="EamA" evidence="2">
    <location>
        <begin position="9"/>
        <end position="139"/>
    </location>
</feature>